<sequence>MRGDIDLHNDALQLSWQKTKKGYRLADLKVHKKDGWRSVPSPSGWYTVLYAADKPSEAPISIRDKHNMEITFPEEKYRYITPIWKQVTSSVEMNTAGSAVHFLPRSVDRHHEQLVFSEDNRLAAIRAAWSLDERFQNDILVTMTLTAKKAGYYSLSSPTLAALSKQHLQWASVPGVFQGNAIEPDFIRAFAYGQGIPDKPVVVRERTVSTLSPLVTTADTITFAVIPDPKTGRDPWKYDKKTQSDWLLGLSVMNRKAELSPTVYHPVLGEKQSFLKAGESVSFSFRYTVQPQGWYPVFKHAINDIYRFKDFLKLKKARQSLTDRLLGLHNYVVDDSLSKWRLDQYNGMTIGAQDYLGGVYGSERDALKNSDYGAMWMLAKISDDSILRNTRLPYARNFKLAQQNKENGFFYGAAAGQYYLNKSKRFTEEWGPYSEPIGLTYYMMMDIGNILLFEPGDKVLKDELRLAADKLLAWMGSDGRWQVAYDNHTGKALFTDLEDLRPTFYGMVIAYKVLHEAKYLQAAMKGADWYIQHAVDKGRFLGVCGDTRFMPDFATGQSVQALLDLFDLTQEEKYKEAAVAAARIYTASIYTHPIPTSEKKVVNGVVREDWEISQAGLSFEHGGVLGSANHHGPILLASHAGMFVRLFAETRDSLFLDMARAAALGRDAFVEPRTNVASYYWDAMNNGAGPFPHHAWWQIGWITDYLLSEIKVRSLKQIDFPGGFITPKVGPHQSYGFTGGTVYGTQASLLLKAGVIHLEDPYVDYFMAANEHEKKLFVMLLNNDDERRVASFSLDYSKVWKDKQITPVSIFGIDEGGSRRELPTNPGLALPLEPYGLQTIEIRYK</sequence>
<gene>
    <name evidence="1" type="ORF">F1649_14490</name>
</gene>
<dbReference type="OrthoDB" id="628098at2"/>
<dbReference type="EMBL" id="VWNE01000023">
    <property type="protein sequence ID" value="KAA8481585.1"/>
    <property type="molecule type" value="Genomic_DNA"/>
</dbReference>
<organism evidence="1 2">
    <name type="scientific">Arcticibacter tournemirensis</name>
    <dbReference type="NCBI Taxonomy" id="699437"/>
    <lineage>
        <taxon>Bacteria</taxon>
        <taxon>Pseudomonadati</taxon>
        <taxon>Bacteroidota</taxon>
        <taxon>Sphingobacteriia</taxon>
        <taxon>Sphingobacteriales</taxon>
        <taxon>Sphingobacteriaceae</taxon>
        <taxon>Arcticibacter</taxon>
    </lineage>
</organism>
<comment type="caution">
    <text evidence="1">The sequence shown here is derived from an EMBL/GenBank/DDBJ whole genome shotgun (WGS) entry which is preliminary data.</text>
</comment>
<evidence type="ECO:0000313" key="2">
    <source>
        <dbReference type="Proteomes" id="UP000322918"/>
    </source>
</evidence>
<dbReference type="AlphaFoldDB" id="A0A5M9H617"/>
<accession>A0A5M9H617</accession>
<protein>
    <submittedName>
        <fullName evidence="1">Glycerophosphoryl diester phosphodiesterase</fullName>
    </submittedName>
</protein>
<dbReference type="SUPFAM" id="SSF48208">
    <property type="entry name" value="Six-hairpin glycosidases"/>
    <property type="match status" value="1"/>
</dbReference>
<dbReference type="GO" id="GO:0005975">
    <property type="term" value="P:carbohydrate metabolic process"/>
    <property type="evidence" value="ECO:0007669"/>
    <property type="project" value="InterPro"/>
</dbReference>
<dbReference type="InterPro" id="IPR008928">
    <property type="entry name" value="6-hairpin_glycosidase_sf"/>
</dbReference>
<keyword evidence="2" id="KW-1185">Reference proteome</keyword>
<evidence type="ECO:0000313" key="1">
    <source>
        <dbReference type="EMBL" id="KAA8481585.1"/>
    </source>
</evidence>
<proteinExistence type="predicted"/>
<name>A0A5M9H617_9SPHI</name>
<dbReference type="Proteomes" id="UP000322918">
    <property type="component" value="Unassembled WGS sequence"/>
</dbReference>
<reference evidence="1 2" key="1">
    <citation type="submission" date="2019-09" db="EMBL/GenBank/DDBJ databases">
        <title>Pararcticibacter amylolyticus gen. nov., sp. nov., isolated from a rottenly hemp rope, and reclassification of Pedobacter tournemirensis as Pararcticibacter tournemirensis comb. nov.</title>
        <authorList>
            <person name="Cai Y."/>
        </authorList>
    </citation>
    <scope>NUCLEOTIDE SEQUENCE [LARGE SCALE GENOMIC DNA]</scope>
    <source>
        <strain evidence="1 2">TF5-37.2-LB10</strain>
    </source>
</reference>